<comment type="caution">
    <text evidence="8">The sequence shown here is derived from an EMBL/GenBank/DDBJ whole genome shotgun (WGS) entry which is preliminary data.</text>
</comment>
<dbReference type="PROSITE" id="PS51285">
    <property type="entry name" value="AGC_KINASE_CTER"/>
    <property type="match status" value="1"/>
</dbReference>
<dbReference type="GO" id="GO:0005952">
    <property type="term" value="C:cAMP-dependent protein kinase complex"/>
    <property type="evidence" value="ECO:0007669"/>
    <property type="project" value="TreeGrafter"/>
</dbReference>
<dbReference type="PROSITE" id="PS50011">
    <property type="entry name" value="PROTEIN_KINASE_DOM"/>
    <property type="match status" value="1"/>
</dbReference>
<dbReference type="Gene3D" id="3.30.200.20">
    <property type="entry name" value="Phosphorylase Kinase, domain 1"/>
    <property type="match status" value="2"/>
</dbReference>
<feature type="domain" description="AGC-kinase C-terminal" evidence="7">
    <location>
        <begin position="142"/>
        <end position="196"/>
    </location>
</feature>
<accession>A0AA39L1U2</accession>
<keyword evidence="1" id="KW-0723">Serine/threonine-protein kinase</keyword>
<gene>
    <name evidence="8" type="ORF">PV327_000018</name>
</gene>
<dbReference type="SUPFAM" id="SSF56112">
    <property type="entry name" value="Protein kinase-like (PK-like)"/>
    <property type="match status" value="1"/>
</dbReference>
<proteinExistence type="predicted"/>
<evidence type="ECO:0000256" key="4">
    <source>
        <dbReference type="ARBA" id="ARBA00022777"/>
    </source>
</evidence>
<evidence type="ECO:0000256" key="2">
    <source>
        <dbReference type="ARBA" id="ARBA00022679"/>
    </source>
</evidence>
<dbReference type="Proteomes" id="UP001168972">
    <property type="component" value="Unassembled WGS sequence"/>
</dbReference>
<keyword evidence="9" id="KW-1185">Reference proteome</keyword>
<dbReference type="InterPro" id="IPR011009">
    <property type="entry name" value="Kinase-like_dom_sf"/>
</dbReference>
<dbReference type="SMART" id="SM00220">
    <property type="entry name" value="S_TKc"/>
    <property type="match status" value="1"/>
</dbReference>
<evidence type="ECO:0000256" key="3">
    <source>
        <dbReference type="ARBA" id="ARBA00022741"/>
    </source>
</evidence>
<evidence type="ECO:0000259" key="7">
    <source>
        <dbReference type="PROSITE" id="PS51285"/>
    </source>
</evidence>
<dbReference type="InterPro" id="IPR000719">
    <property type="entry name" value="Prot_kinase_dom"/>
</dbReference>
<evidence type="ECO:0000259" key="6">
    <source>
        <dbReference type="PROSITE" id="PS50011"/>
    </source>
</evidence>
<dbReference type="GO" id="GO:0005829">
    <property type="term" value="C:cytosol"/>
    <property type="evidence" value="ECO:0007669"/>
    <property type="project" value="TreeGrafter"/>
</dbReference>
<dbReference type="SMART" id="SM00133">
    <property type="entry name" value="S_TK_X"/>
    <property type="match status" value="1"/>
</dbReference>
<dbReference type="InterPro" id="IPR000961">
    <property type="entry name" value="AGC-kinase_C"/>
</dbReference>
<evidence type="ECO:0000256" key="1">
    <source>
        <dbReference type="ARBA" id="ARBA00022527"/>
    </source>
</evidence>
<sequence length="196" mass="22660">MALKVLSMVDVIRLKQVDHVKNEISILKEVKHPFIVNITWTLCGTPEYLAPEIIQSKGHNKAVDWWALGVLIYEMLVGYPPFFDDNPFGIYEKILGGRIEWPKHVDPIAKDLIKKLLIADRTKRLGNMRQGAEDVKRHRWFKLIDWILVPQRLLNPPIGPRVKAPGDASCFDDYPETDWRSQPPLPPEELALFQDF</sequence>
<evidence type="ECO:0000313" key="8">
    <source>
        <dbReference type="EMBL" id="KAK0181827.1"/>
    </source>
</evidence>
<name>A0AA39L1U2_MICHY</name>
<reference evidence="8" key="2">
    <citation type="submission" date="2023-03" db="EMBL/GenBank/DDBJ databases">
        <authorList>
            <person name="Inwood S.N."/>
            <person name="Skelly J.G."/>
            <person name="Guhlin J."/>
            <person name="Harrop T.W.R."/>
            <person name="Goldson S.G."/>
            <person name="Dearden P.K."/>
        </authorList>
    </citation>
    <scope>NUCLEOTIDE SEQUENCE</scope>
    <source>
        <strain evidence="8">Lincoln</strain>
        <tissue evidence="8">Whole body</tissue>
    </source>
</reference>
<evidence type="ECO:0000256" key="5">
    <source>
        <dbReference type="ARBA" id="ARBA00022840"/>
    </source>
</evidence>
<organism evidence="8 9">
    <name type="scientific">Microctonus hyperodae</name>
    <name type="common">Parasitoid wasp</name>
    <dbReference type="NCBI Taxonomy" id="165561"/>
    <lineage>
        <taxon>Eukaryota</taxon>
        <taxon>Metazoa</taxon>
        <taxon>Ecdysozoa</taxon>
        <taxon>Arthropoda</taxon>
        <taxon>Hexapoda</taxon>
        <taxon>Insecta</taxon>
        <taxon>Pterygota</taxon>
        <taxon>Neoptera</taxon>
        <taxon>Endopterygota</taxon>
        <taxon>Hymenoptera</taxon>
        <taxon>Apocrita</taxon>
        <taxon>Ichneumonoidea</taxon>
        <taxon>Braconidae</taxon>
        <taxon>Euphorinae</taxon>
        <taxon>Microctonus</taxon>
    </lineage>
</organism>
<keyword evidence="2" id="KW-0808">Transferase</keyword>
<dbReference type="PANTHER" id="PTHR24353:SF37">
    <property type="entry name" value="CAMP-DEPENDENT PROTEIN KINASE CATALYTIC SUBUNIT PRKX"/>
    <property type="match status" value="1"/>
</dbReference>
<evidence type="ECO:0000313" key="9">
    <source>
        <dbReference type="Proteomes" id="UP001168972"/>
    </source>
</evidence>
<keyword evidence="4" id="KW-0418">Kinase</keyword>
<protein>
    <recommendedName>
        <fullName evidence="10">Protein kinase DC2</fullName>
    </recommendedName>
</protein>
<dbReference type="Pfam" id="PF00069">
    <property type="entry name" value="Pkinase"/>
    <property type="match status" value="1"/>
</dbReference>
<evidence type="ECO:0008006" key="10">
    <source>
        <dbReference type="Google" id="ProtNLM"/>
    </source>
</evidence>
<dbReference type="Gene3D" id="1.10.510.10">
    <property type="entry name" value="Transferase(Phosphotransferase) domain 1"/>
    <property type="match status" value="1"/>
</dbReference>
<reference evidence="8" key="1">
    <citation type="journal article" date="2023" name="bioRxiv">
        <title>Scaffold-level genome assemblies of two parasitoid biocontrol wasps reveal the parthenogenesis mechanism and an associated novel virus.</title>
        <authorList>
            <person name="Inwood S."/>
            <person name="Skelly J."/>
            <person name="Guhlin J."/>
            <person name="Harrop T."/>
            <person name="Goldson S."/>
            <person name="Dearden P."/>
        </authorList>
    </citation>
    <scope>NUCLEOTIDE SEQUENCE</scope>
    <source>
        <strain evidence="8">Lincoln</strain>
        <tissue evidence="8">Whole body</tissue>
    </source>
</reference>
<dbReference type="AlphaFoldDB" id="A0AA39L1U2"/>
<dbReference type="PANTHER" id="PTHR24353">
    <property type="entry name" value="CYCLIC NUCLEOTIDE-DEPENDENT PROTEIN KINASE"/>
    <property type="match status" value="1"/>
</dbReference>
<dbReference type="GO" id="GO:0004691">
    <property type="term" value="F:cAMP-dependent protein kinase activity"/>
    <property type="evidence" value="ECO:0007669"/>
    <property type="project" value="TreeGrafter"/>
</dbReference>
<dbReference type="EMBL" id="JAQQBR010000001">
    <property type="protein sequence ID" value="KAK0181827.1"/>
    <property type="molecule type" value="Genomic_DNA"/>
</dbReference>
<keyword evidence="3" id="KW-0547">Nucleotide-binding</keyword>
<feature type="domain" description="Protein kinase" evidence="6">
    <location>
        <begin position="1"/>
        <end position="141"/>
    </location>
</feature>
<dbReference type="GO" id="GO:0005524">
    <property type="term" value="F:ATP binding"/>
    <property type="evidence" value="ECO:0007669"/>
    <property type="project" value="UniProtKB-KW"/>
</dbReference>
<keyword evidence="5" id="KW-0067">ATP-binding</keyword>